<organism evidence="1 2">
    <name type="scientific">Catagonus wagneri</name>
    <name type="common">Chacoan peccary</name>
    <dbReference type="NCBI Taxonomy" id="51154"/>
    <lineage>
        <taxon>Eukaryota</taxon>
        <taxon>Metazoa</taxon>
        <taxon>Chordata</taxon>
        <taxon>Craniata</taxon>
        <taxon>Vertebrata</taxon>
        <taxon>Euteleostomi</taxon>
        <taxon>Mammalia</taxon>
        <taxon>Eutheria</taxon>
        <taxon>Laurasiatheria</taxon>
        <taxon>Artiodactyla</taxon>
        <taxon>Suina</taxon>
        <taxon>Tayassuidae</taxon>
        <taxon>Catagonus</taxon>
    </lineage>
</organism>
<gene>
    <name evidence="1" type="primary">FAM200B</name>
</gene>
<dbReference type="PANTHER" id="PTHR45913:SF19">
    <property type="entry name" value="LOW QUALITY PROTEIN: ZINC FINGER BED DOMAIN-CONTAINING PROTEIN 5-LIKE"/>
    <property type="match status" value="1"/>
</dbReference>
<dbReference type="PANTHER" id="PTHR45913">
    <property type="entry name" value="EPM2A-INTERACTING PROTEIN 1"/>
    <property type="match status" value="1"/>
</dbReference>
<dbReference type="SUPFAM" id="SSF53098">
    <property type="entry name" value="Ribonuclease H-like"/>
    <property type="match status" value="1"/>
</dbReference>
<dbReference type="Ensembl" id="ENSCWAT00000029666.1">
    <property type="protein sequence ID" value="ENSCWAP00000027364.1"/>
    <property type="gene ID" value="ENSCWAG00000020666.1"/>
</dbReference>
<name>A0A8C3YRG9_9CETA</name>
<dbReference type="AlphaFoldDB" id="A0A8C3YRG9"/>
<reference evidence="1" key="2">
    <citation type="submission" date="2025-09" db="UniProtKB">
        <authorList>
            <consortium name="Ensembl"/>
        </authorList>
    </citation>
    <scope>IDENTIFICATION</scope>
</reference>
<keyword evidence="2" id="KW-1185">Reference proteome</keyword>
<accession>A0A8C3YRG9</accession>
<protein>
    <submittedName>
        <fullName evidence="1">Family with sequence similarity 200 member B</fullName>
    </submittedName>
</protein>
<sequence>MDRVFFKRKRNNETKYAEACSSTTVGSGSVYNDNINKNIDSHLQTSTFEPHFKKKKVSARRYSEDYLKYGFIKCEKPFENDRPQCVICNNILANESLKPSKLKRHLETQHAELTDKPLEYFQRKKKDVKLSAQFLSCSTTVSEKALLSSYLVAYRVAKEKMAHTAAEKIILPACLDMVRTIFDDKSADKLKTIPSDNTISLRICTIAEHLETMLITRLQSGVDFAIQLDESTDIGSCTTLLVYVRYAWHGDFVEDFLCCLNLTSHLSELDIFTELEKCIVGQYKLNWKNCKGITSDGTANITGKHSRVIKKLLEVTNNSSAWNHCFIHREALASREMPQNLMRVLKNAVKVVNFIKGSSLNSRLLEIFCSEIGAGYTHLLYHTKVRWLSQGKILGRVYELRNEIHGFLSEKKSHLATVFEDDIWVTKLAYLTDIFGILNELSLKLQGKNSDIFQHVERIQGFRKTLLLWQARLKSSRPSYYMFPRFLQHIEENVINENILEEIKLEVLLHLTSLSQTFNHFFPEEKFETLKENCWVKDPFAFRNPESIIELNLVPEEENELLQLSSSYTLKNDYETLSLSAFWIKIKEDFPLLSRKSVLLLLPFTTTSLCELGFSVLTQLKTKERNGLNSAADLRVALSSCVPDWNELMNRQAHPS</sequence>
<evidence type="ECO:0000313" key="2">
    <source>
        <dbReference type="Proteomes" id="UP000694540"/>
    </source>
</evidence>
<evidence type="ECO:0000313" key="1">
    <source>
        <dbReference type="Ensembl" id="ENSCWAP00000027364.1"/>
    </source>
</evidence>
<dbReference type="InterPro" id="IPR012337">
    <property type="entry name" value="RNaseH-like_sf"/>
</dbReference>
<proteinExistence type="predicted"/>
<dbReference type="GeneTree" id="ENSGT00940000164387"/>
<dbReference type="Proteomes" id="UP000694540">
    <property type="component" value="Unplaced"/>
</dbReference>
<reference evidence="1" key="1">
    <citation type="submission" date="2025-08" db="UniProtKB">
        <authorList>
            <consortium name="Ensembl"/>
        </authorList>
    </citation>
    <scope>IDENTIFICATION</scope>
</reference>